<name>A0A109K5J3_9BRAD</name>
<dbReference type="EMBL" id="LNCU01000003">
    <property type="protein sequence ID" value="KWV61188.1"/>
    <property type="molecule type" value="Genomic_DNA"/>
</dbReference>
<evidence type="ECO:0000256" key="1">
    <source>
        <dbReference type="SAM" id="SignalP"/>
    </source>
</evidence>
<dbReference type="Pfam" id="PF09917">
    <property type="entry name" value="DUF2147"/>
    <property type="match status" value="1"/>
</dbReference>
<dbReference type="RefSeq" id="WP_066498517.1">
    <property type="nucleotide sequence ID" value="NZ_LNCU01000003.1"/>
</dbReference>
<organism evidence="3 4">
    <name type="scientific">Bradyrhizobium macuxiense</name>
    <dbReference type="NCBI Taxonomy" id="1755647"/>
    <lineage>
        <taxon>Bacteria</taxon>
        <taxon>Pseudomonadati</taxon>
        <taxon>Pseudomonadota</taxon>
        <taxon>Alphaproteobacteria</taxon>
        <taxon>Hyphomicrobiales</taxon>
        <taxon>Nitrobacteraceae</taxon>
        <taxon>Bradyrhizobium</taxon>
    </lineage>
</organism>
<feature type="chain" id="PRO_5007137512" description="DUF2147 domain-containing protein" evidence="1">
    <location>
        <begin position="25"/>
        <end position="190"/>
    </location>
</feature>
<accession>A0A109K5J3</accession>
<reference evidence="3 4" key="1">
    <citation type="submission" date="2015-11" db="EMBL/GenBank/DDBJ databases">
        <title>Draft Genome Sequence of the Strain BR 10303 (Bradyrhizobium sp.) isolated from nodules of Centrolobium paraense.</title>
        <authorList>
            <person name="Zelli J.E."/>
            <person name="Simoes-Araujo J.L."/>
            <person name="Barauna A.C."/>
            <person name="Silva K."/>
        </authorList>
    </citation>
    <scope>NUCLEOTIDE SEQUENCE [LARGE SCALE GENOMIC DNA]</scope>
    <source>
        <strain evidence="3 4">BR 10303</strain>
    </source>
</reference>
<feature type="domain" description="DUF2147" evidence="2">
    <location>
        <begin position="34"/>
        <end position="149"/>
    </location>
</feature>
<proteinExistence type="predicted"/>
<keyword evidence="4" id="KW-1185">Reference proteome</keyword>
<dbReference type="AlphaFoldDB" id="A0A109K5J3"/>
<sequence length="190" mass="21027">MNYLVRLFLRSLVAAILMSSTGHAKTVNPTDPSGTWLTEDGRARIRLERCGAARDRLCGFIVWMKDPVDSRGQPFRDGFNPDPDKRARSLLGHQLIMGLMASSDGRFDGNIYNAEDGKFYSISLWRETSDRLKLKGCLIKLLCQTQTWTHTLDVQPGQLVGLTGDVGGPRADKEWVALPAPPTRAKAAAK</sequence>
<evidence type="ECO:0000313" key="4">
    <source>
        <dbReference type="Proteomes" id="UP000057737"/>
    </source>
</evidence>
<evidence type="ECO:0000259" key="2">
    <source>
        <dbReference type="Pfam" id="PF09917"/>
    </source>
</evidence>
<gene>
    <name evidence="3" type="ORF">AS156_25535</name>
</gene>
<dbReference type="InterPro" id="IPR019223">
    <property type="entry name" value="DUF2147"/>
</dbReference>
<comment type="caution">
    <text evidence="3">The sequence shown here is derived from an EMBL/GenBank/DDBJ whole genome shotgun (WGS) entry which is preliminary data.</text>
</comment>
<dbReference type="OrthoDB" id="9811671at2"/>
<keyword evidence="1" id="KW-0732">Signal</keyword>
<evidence type="ECO:0000313" key="3">
    <source>
        <dbReference type="EMBL" id="KWV61188.1"/>
    </source>
</evidence>
<dbReference type="Gene3D" id="2.40.128.520">
    <property type="match status" value="1"/>
</dbReference>
<dbReference type="PANTHER" id="PTHR36919">
    <property type="entry name" value="BLR1215 PROTEIN"/>
    <property type="match status" value="1"/>
</dbReference>
<protein>
    <recommendedName>
        <fullName evidence="2">DUF2147 domain-containing protein</fullName>
    </recommendedName>
</protein>
<dbReference type="PANTHER" id="PTHR36919:SF2">
    <property type="entry name" value="BLL6627 PROTEIN"/>
    <property type="match status" value="1"/>
</dbReference>
<dbReference type="Proteomes" id="UP000057737">
    <property type="component" value="Unassembled WGS sequence"/>
</dbReference>
<feature type="signal peptide" evidence="1">
    <location>
        <begin position="1"/>
        <end position="24"/>
    </location>
</feature>